<sequence>MSGLIVVNLENAEITIESECKEQSSILMDFRQKPIFHKLKSSGWDYIKWYADSTKLVPGCTNPLILAAQQCPNMDVIKLKVAVLLMIPLIDFSNKTFDFSSLHSMIETVEQNRDGFLKEVFHEYRSFSNFDIYDSKTTSFSVKLGCYENDGMFMLINASSGLSSDLS</sequence>
<proteinExistence type="predicted"/>
<reference evidence="1" key="1">
    <citation type="journal article" date="2012" name="Nat. Genet.">
        <title>Whole-genome sequence of Schistosoma haematobium.</title>
        <authorList>
            <person name="Young N.D."/>
            <person name="Jex A.R."/>
            <person name="Li B."/>
            <person name="Liu S."/>
            <person name="Yang L."/>
            <person name="Xiong Z."/>
            <person name="Li Y."/>
            <person name="Cantacessi C."/>
            <person name="Hall R.S."/>
            <person name="Xu X."/>
            <person name="Chen F."/>
            <person name="Wu X."/>
            <person name="Zerlotini A."/>
            <person name="Oliveira G."/>
            <person name="Hofmann A."/>
            <person name="Zhang G."/>
            <person name="Fang X."/>
            <person name="Kang Y."/>
            <person name="Campbell B.E."/>
            <person name="Loukas A."/>
            <person name="Ranganathan S."/>
            <person name="Rollinson D."/>
            <person name="Rinaldi G."/>
            <person name="Brindley P.J."/>
            <person name="Yang H."/>
            <person name="Wang J."/>
            <person name="Wang J."/>
            <person name="Gasser R.B."/>
        </authorList>
    </citation>
    <scope>NUCLEOTIDE SEQUENCE [LARGE SCALE GENOMIC DNA]</scope>
</reference>
<dbReference type="AlphaFoldDB" id="A0A094ZGH9"/>
<dbReference type="EMBL" id="KL250558">
    <property type="protein sequence ID" value="KGB33615.1"/>
    <property type="molecule type" value="Genomic_DNA"/>
</dbReference>
<evidence type="ECO:0000313" key="1">
    <source>
        <dbReference type="EMBL" id="KGB33615.1"/>
    </source>
</evidence>
<organism evidence="1">
    <name type="scientific">Schistosoma haematobium</name>
    <name type="common">Blood fluke</name>
    <dbReference type="NCBI Taxonomy" id="6185"/>
    <lineage>
        <taxon>Eukaryota</taxon>
        <taxon>Metazoa</taxon>
        <taxon>Spiralia</taxon>
        <taxon>Lophotrochozoa</taxon>
        <taxon>Platyhelminthes</taxon>
        <taxon>Trematoda</taxon>
        <taxon>Digenea</taxon>
        <taxon>Strigeidida</taxon>
        <taxon>Schistosomatoidea</taxon>
        <taxon>Schistosomatidae</taxon>
        <taxon>Schistosoma</taxon>
    </lineage>
</organism>
<gene>
    <name evidence="1" type="ORF">MS3_01784</name>
</gene>
<protein>
    <submittedName>
        <fullName evidence="1">Uncharacterized protein</fullName>
    </submittedName>
</protein>
<name>A0A094ZGH9_SCHHA</name>
<accession>A0A094ZGH9</accession>